<keyword evidence="4" id="KW-1185">Reference proteome</keyword>
<evidence type="ECO:0000313" key="3">
    <source>
        <dbReference type="Ensembl" id="ENSECRP00000031361.1"/>
    </source>
</evidence>
<dbReference type="InterPro" id="IPR013783">
    <property type="entry name" value="Ig-like_fold"/>
</dbReference>
<proteinExistence type="predicted"/>
<dbReference type="Pfam" id="PF07686">
    <property type="entry name" value="V-set"/>
    <property type="match status" value="1"/>
</dbReference>
<dbReference type="Gene3D" id="2.60.40.10">
    <property type="entry name" value="Immunoglobulins"/>
    <property type="match status" value="1"/>
</dbReference>
<dbReference type="SMART" id="SM00409">
    <property type="entry name" value="IG"/>
    <property type="match status" value="1"/>
</dbReference>
<reference evidence="3" key="3">
    <citation type="submission" date="2025-09" db="UniProtKB">
        <authorList>
            <consortium name="Ensembl"/>
        </authorList>
    </citation>
    <scope>IDENTIFICATION</scope>
</reference>
<dbReference type="Ensembl" id="ENSECRT00000032028.1">
    <property type="protein sequence ID" value="ENSECRP00000031361.1"/>
    <property type="gene ID" value="ENSECRG00000021242.1"/>
</dbReference>
<dbReference type="SUPFAM" id="SSF48726">
    <property type="entry name" value="Immunoglobulin"/>
    <property type="match status" value="1"/>
</dbReference>
<dbReference type="AlphaFoldDB" id="A0A8C4XH02"/>
<evidence type="ECO:0000259" key="2">
    <source>
        <dbReference type="PROSITE" id="PS50835"/>
    </source>
</evidence>
<name>A0A8C4XH02_ERPCA</name>
<sequence length="190" mass="21304">MRLHLNLAPRLSQRQVHRPYQHSLSSLPPFLLSHNGTILVRCPVFGKVGSTVLLPCTYNTNFVKGCNLAWSFIPTGGSSEKEVRILYYDGEFYPVDTRRDRIRLLQSIPTQGTASIEIQSIQPSDTGSYICRVVNPNDWSGNQQGTVNLEVLSMFSFVLCYLVVQAGGLSCLISLCVNISVLYHHFTPLW</sequence>
<dbReference type="InterPro" id="IPR007110">
    <property type="entry name" value="Ig-like_dom"/>
</dbReference>
<keyword evidence="1" id="KW-1133">Transmembrane helix</keyword>
<dbReference type="InterPro" id="IPR042475">
    <property type="entry name" value="VSIG2"/>
</dbReference>
<dbReference type="Proteomes" id="UP000694620">
    <property type="component" value="Chromosome 9"/>
</dbReference>
<keyword evidence="1" id="KW-0812">Transmembrane</keyword>
<keyword evidence="1" id="KW-0472">Membrane</keyword>
<protein>
    <submittedName>
        <fullName evidence="3">V-set and immunoglobulin domain containing 2</fullName>
    </submittedName>
</protein>
<reference evidence="3" key="1">
    <citation type="submission" date="2021-06" db="EMBL/GenBank/DDBJ databases">
        <authorList>
            <consortium name="Wellcome Sanger Institute Data Sharing"/>
        </authorList>
    </citation>
    <scope>NUCLEOTIDE SEQUENCE [LARGE SCALE GENOMIC DNA]</scope>
</reference>
<accession>A0A8C4XH02</accession>
<dbReference type="PANTHER" id="PTHR45046:SF1">
    <property type="entry name" value="V-SET AND IMMUNOGLOBULIN DOMAIN-CONTAINING PROTEIN 2"/>
    <property type="match status" value="1"/>
</dbReference>
<evidence type="ECO:0000313" key="4">
    <source>
        <dbReference type="Proteomes" id="UP000694620"/>
    </source>
</evidence>
<dbReference type="InterPro" id="IPR036179">
    <property type="entry name" value="Ig-like_dom_sf"/>
</dbReference>
<dbReference type="InterPro" id="IPR003599">
    <property type="entry name" value="Ig_sub"/>
</dbReference>
<reference evidence="3" key="2">
    <citation type="submission" date="2025-08" db="UniProtKB">
        <authorList>
            <consortium name="Ensembl"/>
        </authorList>
    </citation>
    <scope>IDENTIFICATION</scope>
</reference>
<dbReference type="GeneTree" id="ENSGT00940000161544"/>
<dbReference type="PANTHER" id="PTHR45046">
    <property type="entry name" value="V-SET AND IMMUNOGLOBULIN DOMAIN-CONTAINING PROTEIN 2"/>
    <property type="match status" value="1"/>
</dbReference>
<feature type="domain" description="Ig-like" evidence="2">
    <location>
        <begin position="28"/>
        <end position="148"/>
    </location>
</feature>
<organism evidence="3 4">
    <name type="scientific">Erpetoichthys calabaricus</name>
    <name type="common">Rope fish</name>
    <name type="synonym">Calamoichthys calabaricus</name>
    <dbReference type="NCBI Taxonomy" id="27687"/>
    <lineage>
        <taxon>Eukaryota</taxon>
        <taxon>Metazoa</taxon>
        <taxon>Chordata</taxon>
        <taxon>Craniata</taxon>
        <taxon>Vertebrata</taxon>
        <taxon>Euteleostomi</taxon>
        <taxon>Actinopterygii</taxon>
        <taxon>Polypteriformes</taxon>
        <taxon>Polypteridae</taxon>
        <taxon>Erpetoichthys</taxon>
    </lineage>
</organism>
<dbReference type="PROSITE" id="PS50835">
    <property type="entry name" value="IG_LIKE"/>
    <property type="match status" value="1"/>
</dbReference>
<gene>
    <name evidence="3" type="primary">VSIG2</name>
</gene>
<feature type="transmembrane region" description="Helical" evidence="1">
    <location>
        <begin position="158"/>
        <end position="183"/>
    </location>
</feature>
<evidence type="ECO:0000256" key="1">
    <source>
        <dbReference type="SAM" id="Phobius"/>
    </source>
</evidence>
<dbReference type="InterPro" id="IPR013106">
    <property type="entry name" value="Ig_V-set"/>
</dbReference>